<dbReference type="Gene3D" id="1.50.10.10">
    <property type="match status" value="1"/>
</dbReference>
<dbReference type="InterPro" id="IPR008928">
    <property type="entry name" value="6-hairpin_glycosidase_sf"/>
</dbReference>
<dbReference type="AlphaFoldDB" id="A0A7W5H440"/>
<dbReference type="PIRSF" id="PIRSF007663">
    <property type="entry name" value="UCP007663"/>
    <property type="match status" value="1"/>
</dbReference>
<dbReference type="PANTHER" id="PTHR31084">
    <property type="entry name" value="ALPHA-L-FUCOSIDASE 2"/>
    <property type="match status" value="1"/>
</dbReference>
<dbReference type="SUPFAM" id="SSF48208">
    <property type="entry name" value="Six-hairpin glycosidases"/>
    <property type="match status" value="1"/>
</dbReference>
<feature type="compositionally biased region" description="Basic and acidic residues" evidence="1">
    <location>
        <begin position="232"/>
        <end position="248"/>
    </location>
</feature>
<evidence type="ECO:0008006" key="6">
    <source>
        <dbReference type="Google" id="ProtNLM"/>
    </source>
</evidence>
<name>A0A7W5H440_9BACT</name>
<dbReference type="InterPro" id="IPR027414">
    <property type="entry name" value="GH95_N_dom"/>
</dbReference>
<evidence type="ECO:0000256" key="1">
    <source>
        <dbReference type="SAM" id="MobiDB-lite"/>
    </source>
</evidence>
<dbReference type="InterPro" id="IPR054363">
    <property type="entry name" value="GH95_cat"/>
</dbReference>
<accession>A0A7W5H440</accession>
<dbReference type="InterPro" id="IPR012341">
    <property type="entry name" value="6hp_glycosidase-like_sf"/>
</dbReference>
<dbReference type="Pfam" id="PF14498">
    <property type="entry name" value="Glyco_hyd_65N_2"/>
    <property type="match status" value="1"/>
</dbReference>
<evidence type="ECO:0000259" key="2">
    <source>
        <dbReference type="Pfam" id="PF14498"/>
    </source>
</evidence>
<comment type="caution">
    <text evidence="4">The sequence shown here is derived from an EMBL/GenBank/DDBJ whole genome shotgun (WGS) entry which is preliminary data.</text>
</comment>
<dbReference type="PANTHER" id="PTHR31084:SF0">
    <property type="entry name" value="ALPHA-L-FUCOSIDASE 2"/>
    <property type="match status" value="1"/>
</dbReference>
<dbReference type="Proteomes" id="UP000536179">
    <property type="component" value="Unassembled WGS sequence"/>
</dbReference>
<dbReference type="GO" id="GO:0004560">
    <property type="term" value="F:alpha-L-fucosidase activity"/>
    <property type="evidence" value="ECO:0007669"/>
    <property type="project" value="InterPro"/>
</dbReference>
<dbReference type="InterPro" id="IPR016518">
    <property type="entry name" value="Alpha-L-fucosidase"/>
</dbReference>
<protein>
    <recommendedName>
        <fullName evidence="6">Alpha-L-fucosidase</fullName>
    </recommendedName>
</protein>
<keyword evidence="5" id="KW-1185">Reference proteome</keyword>
<proteinExistence type="predicted"/>
<evidence type="ECO:0000313" key="4">
    <source>
        <dbReference type="EMBL" id="MBB3204441.1"/>
    </source>
</evidence>
<dbReference type="RefSeq" id="WP_184300495.1">
    <property type="nucleotide sequence ID" value="NZ_JACHXU010000001.1"/>
</dbReference>
<reference evidence="4 5" key="1">
    <citation type="submission" date="2020-08" db="EMBL/GenBank/DDBJ databases">
        <title>Genomic Encyclopedia of Type Strains, Phase III (KMG-III): the genomes of soil and plant-associated and newly described type strains.</title>
        <authorList>
            <person name="Whitman W."/>
        </authorList>
    </citation>
    <scope>NUCLEOTIDE SEQUENCE [LARGE SCALE GENOMIC DNA]</scope>
    <source>
        <strain evidence="4 5">CECT 8075</strain>
    </source>
</reference>
<evidence type="ECO:0000313" key="5">
    <source>
        <dbReference type="Proteomes" id="UP000536179"/>
    </source>
</evidence>
<feature type="domain" description="Glycosyl hydrolase family 95 N-terminal" evidence="2">
    <location>
        <begin position="60"/>
        <end position="284"/>
    </location>
</feature>
<evidence type="ECO:0000259" key="3">
    <source>
        <dbReference type="Pfam" id="PF22124"/>
    </source>
</evidence>
<dbReference type="Pfam" id="PF22124">
    <property type="entry name" value="Glyco_hydro_95_cat"/>
    <property type="match status" value="1"/>
</dbReference>
<feature type="domain" description="Glycosyl hydrolase family 95 catalytic" evidence="3">
    <location>
        <begin position="331"/>
        <end position="736"/>
    </location>
</feature>
<feature type="region of interest" description="Disordered" evidence="1">
    <location>
        <begin position="227"/>
        <end position="248"/>
    </location>
</feature>
<gene>
    <name evidence="4" type="ORF">FHS27_000205</name>
</gene>
<organism evidence="4 5">
    <name type="scientific">Aporhodopirellula rubra</name>
    <dbReference type="NCBI Taxonomy" id="980271"/>
    <lineage>
        <taxon>Bacteria</taxon>
        <taxon>Pseudomonadati</taxon>
        <taxon>Planctomycetota</taxon>
        <taxon>Planctomycetia</taxon>
        <taxon>Pirellulales</taxon>
        <taxon>Pirellulaceae</taxon>
        <taxon>Aporhodopirellula</taxon>
    </lineage>
</organism>
<dbReference type="GO" id="GO:0005975">
    <property type="term" value="P:carbohydrate metabolic process"/>
    <property type="evidence" value="ECO:0007669"/>
    <property type="project" value="InterPro"/>
</dbReference>
<sequence length="846" mass="94151">MTSTLHRNERFLCLCIALLAVFFVTGEVAVAAGPLAKSAATTTVDLPARVDGAIPERGSWSERPATIWQEAFVTGNGTLGAMVFGDPAHERIVLNHERLYEPLLDSPCPVPDIASSLPEVRRLMREGKYAEAYAHSYQAALDAGFPGIQWTDPYHPACALTIDQSANVDGQVPSIRTVDFQSGEVSVHWKSADKPFVRQTFVSRPDGVIVMRITGGDGERVKGRMGLVNQDSRPKSKRTDEKGGGYHDPEIAADDEWLTYHCKYERSPRGYAVAARFVPVGGNCVANRASVEFDAEQLVMLIGIESVEIDDGSGESMRQLQQRLSKIDADYDALLERHAAVHREMFDRVDFRLAGSQSREMSNEALIELQKQTADESMQPALLEKMFDMGRYTLICSSGEWPPNLMGLWNGEWRPEWSGDFTLDANVNLQISGANLGALPEAIASYDRLVTGVAGDWRTNARNLFGCRGILAGSRTDGRHNLHTHFSPTFPGHLWLSGAQWMLLPMVEHYQTTGDEVYLKKRLLPLMKDVALFYEDFLKERDDNGDRMFVPSYSPENHPGNSKSPAAINAAMDIACCKEVLTQLVSLRENAELSDDEVQRYTSLLKEMPDYLINEDGALKEWAYPDLDDNYNHRHVSHLYPVWPGHEINPDDTPEWFDAAAEAARRRGRGNGSAHGLSHMALIGTRLKDADLVEGNLRFMLSRGYVLPSLFTYHNPGRIYNADMLHSLPAVVMEMLVYSKPATPTRAGEIELIPALKNTPAFAVGEIHGVQCRNQASIRTLAWDLNQSQLKLELVSAISQTLNIRVRRGVASATKEDGKTLPLAENDRFSVDLEPNQPVQLLIRLR</sequence>
<dbReference type="EMBL" id="JACHXU010000001">
    <property type="protein sequence ID" value="MBB3204441.1"/>
    <property type="molecule type" value="Genomic_DNA"/>
</dbReference>